<evidence type="ECO:0000256" key="2">
    <source>
        <dbReference type="ARBA" id="ARBA00022448"/>
    </source>
</evidence>
<keyword evidence="5 10" id="KW-1133">Transmembrane helix</keyword>
<feature type="domain" description="Cation/H+ exchanger transmembrane" evidence="11">
    <location>
        <begin position="30"/>
        <end position="170"/>
    </location>
</feature>
<keyword evidence="4 10" id="KW-0812">Transmembrane</keyword>
<dbReference type="PANTHER" id="PTHR43562:SF3">
    <property type="entry name" value="SODIUM ION_PROTON EXCHANGER (EUROFUNG)"/>
    <property type="match status" value="1"/>
</dbReference>
<gene>
    <name evidence="12" type="ORF">OIDMADRAFT_43847</name>
</gene>
<dbReference type="STRING" id="913774.A0A0C3H3H5"/>
<keyword evidence="6" id="KW-0915">Sodium</keyword>
<evidence type="ECO:0000259" key="11">
    <source>
        <dbReference type="Pfam" id="PF00999"/>
    </source>
</evidence>
<keyword evidence="8 10" id="KW-0472">Membrane</keyword>
<dbReference type="GO" id="GO:0006814">
    <property type="term" value="P:sodium ion transport"/>
    <property type="evidence" value="ECO:0007669"/>
    <property type="project" value="UniProtKB-KW"/>
</dbReference>
<evidence type="ECO:0000256" key="9">
    <source>
        <dbReference type="ARBA" id="ARBA00023201"/>
    </source>
</evidence>
<keyword evidence="7" id="KW-0406">Ion transport</keyword>
<comment type="subcellular location">
    <subcellularLocation>
        <location evidence="1">Membrane</location>
        <topology evidence="1">Multi-pass membrane protein</topology>
    </subcellularLocation>
</comment>
<organism evidence="12 13">
    <name type="scientific">Oidiodendron maius (strain Zn)</name>
    <dbReference type="NCBI Taxonomy" id="913774"/>
    <lineage>
        <taxon>Eukaryota</taxon>
        <taxon>Fungi</taxon>
        <taxon>Dikarya</taxon>
        <taxon>Ascomycota</taxon>
        <taxon>Pezizomycotina</taxon>
        <taxon>Leotiomycetes</taxon>
        <taxon>Leotiomycetes incertae sedis</taxon>
        <taxon>Myxotrichaceae</taxon>
        <taxon>Oidiodendron</taxon>
    </lineage>
</organism>
<dbReference type="EMBL" id="KN832881">
    <property type="protein sequence ID" value="KIM97969.1"/>
    <property type="molecule type" value="Genomic_DNA"/>
</dbReference>
<feature type="transmembrane region" description="Helical" evidence="10">
    <location>
        <begin position="147"/>
        <end position="169"/>
    </location>
</feature>
<feature type="transmembrane region" description="Helical" evidence="10">
    <location>
        <begin position="204"/>
        <end position="230"/>
    </location>
</feature>
<proteinExistence type="predicted"/>
<dbReference type="InParanoid" id="A0A0C3H3H5"/>
<evidence type="ECO:0000313" key="12">
    <source>
        <dbReference type="EMBL" id="KIM97969.1"/>
    </source>
</evidence>
<evidence type="ECO:0000256" key="5">
    <source>
        <dbReference type="ARBA" id="ARBA00022989"/>
    </source>
</evidence>
<keyword evidence="13" id="KW-1185">Reference proteome</keyword>
<reference evidence="13" key="2">
    <citation type="submission" date="2015-01" db="EMBL/GenBank/DDBJ databases">
        <title>Evolutionary Origins and Diversification of the Mycorrhizal Mutualists.</title>
        <authorList>
            <consortium name="DOE Joint Genome Institute"/>
            <consortium name="Mycorrhizal Genomics Consortium"/>
            <person name="Kohler A."/>
            <person name="Kuo A."/>
            <person name="Nagy L.G."/>
            <person name="Floudas D."/>
            <person name="Copeland A."/>
            <person name="Barry K.W."/>
            <person name="Cichocki N."/>
            <person name="Veneault-Fourrey C."/>
            <person name="LaButti K."/>
            <person name="Lindquist E.A."/>
            <person name="Lipzen A."/>
            <person name="Lundell T."/>
            <person name="Morin E."/>
            <person name="Murat C."/>
            <person name="Riley R."/>
            <person name="Ohm R."/>
            <person name="Sun H."/>
            <person name="Tunlid A."/>
            <person name="Henrissat B."/>
            <person name="Grigoriev I.V."/>
            <person name="Hibbett D.S."/>
            <person name="Martin F."/>
        </authorList>
    </citation>
    <scope>NUCLEOTIDE SEQUENCE [LARGE SCALE GENOMIC DNA]</scope>
    <source>
        <strain evidence="13">Zn</strain>
    </source>
</reference>
<dbReference type="GO" id="GO:0016020">
    <property type="term" value="C:membrane"/>
    <property type="evidence" value="ECO:0007669"/>
    <property type="project" value="UniProtKB-SubCell"/>
</dbReference>
<evidence type="ECO:0000256" key="3">
    <source>
        <dbReference type="ARBA" id="ARBA00022449"/>
    </source>
</evidence>
<keyword evidence="9" id="KW-0739">Sodium transport</keyword>
<keyword evidence="3" id="KW-0050">Antiport</keyword>
<evidence type="ECO:0000256" key="8">
    <source>
        <dbReference type="ARBA" id="ARBA00023136"/>
    </source>
</evidence>
<feature type="transmembrane region" description="Helical" evidence="10">
    <location>
        <begin position="82"/>
        <end position="103"/>
    </location>
</feature>
<feature type="transmembrane region" description="Helical" evidence="10">
    <location>
        <begin position="45"/>
        <end position="70"/>
    </location>
</feature>
<dbReference type="AlphaFoldDB" id="A0A0C3H3H5"/>
<evidence type="ECO:0000313" key="13">
    <source>
        <dbReference type="Proteomes" id="UP000054321"/>
    </source>
</evidence>
<dbReference type="OrthoDB" id="1288932at2759"/>
<dbReference type="InterPro" id="IPR006153">
    <property type="entry name" value="Cation/H_exchanger_TM"/>
</dbReference>
<sequence>MAYLPYEEPRIAVILSLALIPSAAEWYLPLASLSTDLTLLHKSGFMSISTATVELLIPIALSFILLVLPFSSSAGTVYPRPLAAFSAGASLCLTSLGTTFAILSSANLQRSRVGVVLVGAALMDDVGLVMVNIVTTLGSGETGECVIARPIVSSFGLLIVVLYFMAFVLRPIRAWPVASLYGNQGSSTSQTSLYEQNYKQLMEFVLMPFFFVSIGFSIPIGSMFTGAIVWNGLAYALLMIAAKRCAQNESAPTTPPHAVALLVGFARVARGEIGFLIASLSQSSRTLTLRLSNEFGNTSSNEDIFQVISWAVVLCTITGPLGMNWLFEYQQLSRQQVTEHPCAQTYA</sequence>
<feature type="transmembrane region" description="Helical" evidence="10">
    <location>
        <begin position="115"/>
        <end position="135"/>
    </location>
</feature>
<reference evidence="12 13" key="1">
    <citation type="submission" date="2014-04" db="EMBL/GenBank/DDBJ databases">
        <authorList>
            <consortium name="DOE Joint Genome Institute"/>
            <person name="Kuo A."/>
            <person name="Martino E."/>
            <person name="Perotto S."/>
            <person name="Kohler A."/>
            <person name="Nagy L.G."/>
            <person name="Floudas D."/>
            <person name="Copeland A."/>
            <person name="Barry K.W."/>
            <person name="Cichocki N."/>
            <person name="Veneault-Fourrey C."/>
            <person name="LaButti K."/>
            <person name="Lindquist E.A."/>
            <person name="Lipzen A."/>
            <person name="Lundell T."/>
            <person name="Morin E."/>
            <person name="Murat C."/>
            <person name="Sun H."/>
            <person name="Tunlid A."/>
            <person name="Henrissat B."/>
            <person name="Grigoriev I.V."/>
            <person name="Hibbett D.S."/>
            <person name="Martin F."/>
            <person name="Nordberg H.P."/>
            <person name="Cantor M.N."/>
            <person name="Hua S.X."/>
        </authorList>
    </citation>
    <scope>NUCLEOTIDE SEQUENCE [LARGE SCALE GENOMIC DNA]</scope>
    <source>
        <strain evidence="12 13">Zn</strain>
    </source>
</reference>
<keyword evidence="2" id="KW-0813">Transport</keyword>
<protein>
    <recommendedName>
        <fullName evidence="11">Cation/H+ exchanger transmembrane domain-containing protein</fullName>
    </recommendedName>
</protein>
<dbReference type="GO" id="GO:0015297">
    <property type="term" value="F:antiporter activity"/>
    <property type="evidence" value="ECO:0007669"/>
    <property type="project" value="UniProtKB-KW"/>
</dbReference>
<feature type="transmembrane region" description="Helical" evidence="10">
    <location>
        <begin position="12"/>
        <end position="33"/>
    </location>
</feature>
<evidence type="ECO:0000256" key="7">
    <source>
        <dbReference type="ARBA" id="ARBA00023065"/>
    </source>
</evidence>
<dbReference type="Proteomes" id="UP000054321">
    <property type="component" value="Unassembled WGS sequence"/>
</dbReference>
<evidence type="ECO:0000256" key="10">
    <source>
        <dbReference type="SAM" id="Phobius"/>
    </source>
</evidence>
<accession>A0A0C3H3H5</accession>
<feature type="domain" description="Cation/H+ exchanger transmembrane" evidence="11">
    <location>
        <begin position="192"/>
        <end position="324"/>
    </location>
</feature>
<dbReference type="InterPro" id="IPR038770">
    <property type="entry name" value="Na+/solute_symporter_sf"/>
</dbReference>
<evidence type="ECO:0000256" key="6">
    <source>
        <dbReference type="ARBA" id="ARBA00023053"/>
    </source>
</evidence>
<dbReference type="GO" id="GO:1902600">
    <property type="term" value="P:proton transmembrane transport"/>
    <property type="evidence" value="ECO:0007669"/>
    <property type="project" value="InterPro"/>
</dbReference>
<evidence type="ECO:0000256" key="1">
    <source>
        <dbReference type="ARBA" id="ARBA00004141"/>
    </source>
</evidence>
<name>A0A0C3H3H5_OIDMZ</name>
<dbReference type="Gene3D" id="1.20.1530.20">
    <property type="match status" value="2"/>
</dbReference>
<evidence type="ECO:0000256" key="4">
    <source>
        <dbReference type="ARBA" id="ARBA00022692"/>
    </source>
</evidence>
<feature type="transmembrane region" description="Helical" evidence="10">
    <location>
        <begin position="307"/>
        <end position="327"/>
    </location>
</feature>
<dbReference type="PANTHER" id="PTHR43562">
    <property type="entry name" value="NAPA-TYPE SODIUM/HYDROGEN ANTIPORTER"/>
    <property type="match status" value="1"/>
</dbReference>
<dbReference type="HOGENOM" id="CLU_024407_2_1_1"/>
<dbReference type="Pfam" id="PF00999">
    <property type="entry name" value="Na_H_Exchanger"/>
    <property type="match status" value="2"/>
</dbReference>